<evidence type="ECO:0000256" key="3">
    <source>
        <dbReference type="ARBA" id="ARBA00022448"/>
    </source>
</evidence>
<accession>A0A0C2J2K9</accession>
<feature type="domain" description="ABC transporter" evidence="11">
    <location>
        <begin position="820"/>
        <end position="1062"/>
    </location>
</feature>
<dbReference type="GeneID" id="63677254"/>
<dbReference type="CDD" id="cd03233">
    <property type="entry name" value="ABCG_PDR_domain1"/>
    <property type="match status" value="1"/>
</dbReference>
<evidence type="ECO:0000256" key="10">
    <source>
        <dbReference type="SAM" id="Phobius"/>
    </source>
</evidence>
<feature type="transmembrane region" description="Helical" evidence="10">
    <location>
        <begin position="1234"/>
        <end position="1258"/>
    </location>
</feature>
<feature type="domain" description="ABC transporter" evidence="11">
    <location>
        <begin position="110"/>
        <end position="378"/>
    </location>
</feature>
<dbReference type="GO" id="GO:0140359">
    <property type="term" value="F:ABC-type transporter activity"/>
    <property type="evidence" value="ECO:0007669"/>
    <property type="project" value="InterPro"/>
</dbReference>
<dbReference type="InterPro" id="IPR013525">
    <property type="entry name" value="ABC2_TM"/>
</dbReference>
<dbReference type="InterPro" id="IPR017871">
    <property type="entry name" value="ABC_transporter-like_CS"/>
</dbReference>
<evidence type="ECO:0000256" key="4">
    <source>
        <dbReference type="ARBA" id="ARBA00022692"/>
    </source>
</evidence>
<evidence type="ECO:0000313" key="13">
    <source>
        <dbReference type="Proteomes" id="UP000031575"/>
    </source>
</evidence>
<dbReference type="EMBL" id="AWTV01000005">
    <property type="protein sequence ID" value="KIH93275.1"/>
    <property type="molecule type" value="Genomic_DNA"/>
</dbReference>
<feature type="transmembrane region" description="Helical" evidence="10">
    <location>
        <begin position="733"/>
        <end position="754"/>
    </location>
</feature>
<dbReference type="InterPro" id="IPR034001">
    <property type="entry name" value="ABCG_PDR_1"/>
</dbReference>
<evidence type="ECO:0000256" key="8">
    <source>
        <dbReference type="ARBA" id="ARBA00023136"/>
    </source>
</evidence>
<dbReference type="Proteomes" id="UP000031575">
    <property type="component" value="Unassembled WGS sequence"/>
</dbReference>
<dbReference type="InterPro" id="IPR003439">
    <property type="entry name" value="ABC_transporter-like_ATP-bd"/>
</dbReference>
<organism evidence="12 13">
    <name type="scientific">Sporothrix brasiliensis 5110</name>
    <dbReference type="NCBI Taxonomy" id="1398154"/>
    <lineage>
        <taxon>Eukaryota</taxon>
        <taxon>Fungi</taxon>
        <taxon>Dikarya</taxon>
        <taxon>Ascomycota</taxon>
        <taxon>Pezizomycotina</taxon>
        <taxon>Sordariomycetes</taxon>
        <taxon>Sordariomycetidae</taxon>
        <taxon>Ophiostomatales</taxon>
        <taxon>Ophiostomataceae</taxon>
        <taxon>Sporothrix</taxon>
    </lineage>
</organism>
<feature type="transmembrane region" description="Helical" evidence="10">
    <location>
        <begin position="1189"/>
        <end position="1213"/>
    </location>
</feature>
<dbReference type="Pfam" id="PF01061">
    <property type="entry name" value="ABC2_membrane"/>
    <property type="match status" value="2"/>
</dbReference>
<evidence type="ECO:0000256" key="1">
    <source>
        <dbReference type="ARBA" id="ARBA00004141"/>
    </source>
</evidence>
<dbReference type="FunFam" id="3.40.50.300:FF:000054">
    <property type="entry name" value="ABC multidrug transporter atrF"/>
    <property type="match status" value="1"/>
</dbReference>
<keyword evidence="13" id="KW-1185">Reference proteome</keyword>
<dbReference type="CDD" id="cd03232">
    <property type="entry name" value="ABCG_PDR_domain2"/>
    <property type="match status" value="1"/>
</dbReference>
<proteinExistence type="inferred from homology"/>
<feature type="transmembrane region" description="Helical" evidence="10">
    <location>
        <begin position="1156"/>
        <end position="1177"/>
    </location>
</feature>
<dbReference type="Pfam" id="PF06422">
    <property type="entry name" value="PDR_CDR"/>
    <property type="match status" value="1"/>
</dbReference>
<evidence type="ECO:0000259" key="11">
    <source>
        <dbReference type="PROSITE" id="PS50893"/>
    </source>
</evidence>
<feature type="transmembrane region" description="Helical" evidence="10">
    <location>
        <begin position="487"/>
        <end position="511"/>
    </location>
</feature>
<sequence length="1277" mass="142688">MAAPLYLPYTAVDGPRSPTREIDEPEYEYDNTLELGTISHIATNLQSRHGTLEGDGLQKSDPRLDPSKPDFDHYRWAQTVLQTLNRQGIQIPEQGVAFSDLCVSGSGASLRFQQTVATTLLTPLRMLASVLPGRRRAIHRTRILRDFDGTLESGELLLVLGRPGSGCSTFLKSICGHLGGLTMEPSSNVQFRGVSYQHMFQHYRGEVAYNQEIDEHFPHLTVGETLSFAASARAPQKRPSGVTREDYVETIVKVVMAVFGLSHTINTKVGNNFVRGVSGGERKRVSIAEMFLSRTRIGAWDNSTRGLDSASALQFVKSLRLSADLGNTCHAVAAYQASQPMYDEFDKVVLLYEGHEIYYGSCDRAVEYFVDMGWHRNPQQVSPDFLTAITNPAERKPRGGMATKVPRTAAEFAEVWKSSPERRTVLQEVAAHHQEYPVDGEGSQAFHENHKEQQARHTRPASPYLLSVWMQIRLCVKRAFQRMRNDLPATLTTVVIQIVLALIIGSVFYNSPNDTSSFFQKGAVLFFAVLMNALITVNEILQLYDQRPIVQKQLRYAFVHPYTESIAGVISDAPIKLFRCSMFSIILYFMANLRREPGPFFIFYLFLTIAIFTMSGIFRSLAAATKSVGQAMGLAGIVVITIMIYTGFTLPQTYMHPWFSWLRWLNPIYYAFEALMSNEFHGRSFPCTQTALVPVYGTGDAFICGAVGAVPGQREVSGDRFLELNYGYTYSHVWRNLGIMIGFLIAFHVFFMIATELNKSDESKAEALVFRPGHAPAALRGHHTGNDAESVAPDRPNVLAASTESPTVNRDHLSVQKDILMWKGLQYDIPVKEGTRRLLDDVNGWVKPGTLTALMGVSGAGKTTLLDVLAQRVSIGVVRGDILINGKIPTSNFPRRTGYVQQQDLHLETTTVREALRFSAVLRQPRSVTEAEKFACVEDVIQMLAMEDFAEAVVGSLGEGLNVEQRKLLSIGVELAAKPTLLIFLDEPTSGLDSQSSWTICTFLRKLVDNGQAILATIHQPSALLFQTFDRLLFLAKGGRTVYFGDIGPQSTILREYFVRCGARPCGDGENPAEYILSMVSGDGAEGIDFVQCWNNSLEHTEVLAELGRLHRLADRPDDGDNSAQKNLEGEFAQPFFAQFRHVIVRAFQQYYRQPGYIYSKFLLGVVTSLFIGFSFWKTNFSIQGFQNSLFSIFLLCTIFSTLVNQIMPKFVVQRSLYEVREKPSRVYSWQVFVLSRIVVEIPWQILVGVCCYASFYYPVFGVSTPSESQGLVLLYG</sequence>
<keyword evidence="5" id="KW-0547">Nucleotide-binding</keyword>
<keyword evidence="8 10" id="KW-0472">Membrane</keyword>
<dbReference type="OrthoDB" id="245989at2759"/>
<dbReference type="SUPFAM" id="SSF52540">
    <property type="entry name" value="P-loop containing nucleoside triphosphate hydrolases"/>
    <property type="match status" value="2"/>
</dbReference>
<evidence type="ECO:0000313" key="12">
    <source>
        <dbReference type="EMBL" id="KIH93275.1"/>
    </source>
</evidence>
<dbReference type="VEuPathDB" id="FungiDB:SPBR_04049"/>
<dbReference type="InterPro" id="IPR010929">
    <property type="entry name" value="PDR_CDR_ABC"/>
</dbReference>
<dbReference type="RefSeq" id="XP_040621285.1">
    <property type="nucleotide sequence ID" value="XM_040762333.1"/>
</dbReference>
<gene>
    <name evidence="12" type="ORF">SPBR_04049</name>
</gene>
<protein>
    <submittedName>
        <fullName evidence="12">ATP-binding protein cassette transporter</fullName>
    </submittedName>
</protein>
<dbReference type="GO" id="GO:0016887">
    <property type="term" value="F:ATP hydrolysis activity"/>
    <property type="evidence" value="ECO:0007669"/>
    <property type="project" value="InterPro"/>
</dbReference>
<dbReference type="InterPro" id="IPR029481">
    <property type="entry name" value="ABC_trans_N"/>
</dbReference>
<dbReference type="InterPro" id="IPR034003">
    <property type="entry name" value="ABCG_PDR_2"/>
</dbReference>
<evidence type="ECO:0000256" key="2">
    <source>
        <dbReference type="ARBA" id="ARBA00006012"/>
    </source>
</evidence>
<dbReference type="AlphaFoldDB" id="A0A0C2J2K9"/>
<dbReference type="Pfam" id="PF19055">
    <property type="entry name" value="ABC2_membrane_7"/>
    <property type="match status" value="1"/>
</dbReference>
<keyword evidence="7 10" id="KW-1133">Transmembrane helix</keyword>
<evidence type="ECO:0000256" key="9">
    <source>
        <dbReference type="SAM" id="MobiDB-lite"/>
    </source>
</evidence>
<dbReference type="Pfam" id="PF00005">
    <property type="entry name" value="ABC_tran"/>
    <property type="match status" value="2"/>
</dbReference>
<dbReference type="InterPro" id="IPR043926">
    <property type="entry name" value="ABCG_dom"/>
</dbReference>
<dbReference type="PANTHER" id="PTHR19241">
    <property type="entry name" value="ATP-BINDING CASSETTE TRANSPORTER"/>
    <property type="match status" value="1"/>
</dbReference>
<feature type="transmembrane region" description="Helical" evidence="10">
    <location>
        <begin position="634"/>
        <end position="654"/>
    </location>
</feature>
<evidence type="ECO:0000256" key="5">
    <source>
        <dbReference type="ARBA" id="ARBA00022741"/>
    </source>
</evidence>
<feature type="transmembrane region" description="Helical" evidence="10">
    <location>
        <begin position="601"/>
        <end position="622"/>
    </location>
</feature>
<keyword evidence="6 12" id="KW-0067">ATP-binding</keyword>
<comment type="caution">
    <text evidence="12">The sequence shown here is derived from an EMBL/GenBank/DDBJ whole genome shotgun (WGS) entry which is preliminary data.</text>
</comment>
<dbReference type="Pfam" id="PF14510">
    <property type="entry name" value="ABC_trans_N"/>
    <property type="match status" value="1"/>
</dbReference>
<dbReference type="PROSITE" id="PS00211">
    <property type="entry name" value="ABC_TRANSPORTER_1"/>
    <property type="match status" value="1"/>
</dbReference>
<dbReference type="GO" id="GO:0016020">
    <property type="term" value="C:membrane"/>
    <property type="evidence" value="ECO:0007669"/>
    <property type="project" value="UniProtKB-SubCell"/>
</dbReference>
<dbReference type="GO" id="GO:0005524">
    <property type="term" value="F:ATP binding"/>
    <property type="evidence" value="ECO:0007669"/>
    <property type="project" value="UniProtKB-KW"/>
</dbReference>
<keyword evidence="3" id="KW-0813">Transport</keyword>
<evidence type="ECO:0000256" key="6">
    <source>
        <dbReference type="ARBA" id="ARBA00022840"/>
    </source>
</evidence>
<dbReference type="PROSITE" id="PS50893">
    <property type="entry name" value="ABC_TRANSPORTER_2"/>
    <property type="match status" value="2"/>
</dbReference>
<feature type="region of interest" description="Disordered" evidence="9">
    <location>
        <begin position="50"/>
        <end position="69"/>
    </location>
</feature>
<name>A0A0C2J2K9_9PEZI</name>
<comment type="subcellular location">
    <subcellularLocation>
        <location evidence="1">Membrane</location>
        <topology evidence="1">Multi-pass membrane protein</topology>
    </subcellularLocation>
</comment>
<keyword evidence="4 10" id="KW-0812">Transmembrane</keyword>
<dbReference type="HOGENOM" id="CLU_000604_35_0_1"/>
<dbReference type="Gene3D" id="3.40.50.300">
    <property type="entry name" value="P-loop containing nucleotide triphosphate hydrolases"/>
    <property type="match status" value="2"/>
</dbReference>
<evidence type="ECO:0000256" key="7">
    <source>
        <dbReference type="ARBA" id="ARBA00022989"/>
    </source>
</evidence>
<reference evidence="12 13" key="1">
    <citation type="journal article" date="2014" name="BMC Genomics">
        <title>Comparative genomics of the major fungal agents of human and animal Sporotrichosis: Sporothrix schenckii and Sporothrix brasiliensis.</title>
        <authorList>
            <person name="Teixeira M.M."/>
            <person name="de Almeida L.G."/>
            <person name="Kubitschek-Barreira P."/>
            <person name="Alves F.L."/>
            <person name="Kioshima E.S."/>
            <person name="Abadio A.K."/>
            <person name="Fernandes L."/>
            <person name="Derengowski L.S."/>
            <person name="Ferreira K.S."/>
            <person name="Souza R.C."/>
            <person name="Ruiz J.C."/>
            <person name="de Andrade N.C."/>
            <person name="Paes H.C."/>
            <person name="Nicola A.M."/>
            <person name="Albuquerque P."/>
            <person name="Gerber A.L."/>
            <person name="Martins V.P."/>
            <person name="Peconick L.D."/>
            <person name="Neto A.V."/>
            <person name="Chaucanez C.B."/>
            <person name="Silva P.A."/>
            <person name="Cunha O.L."/>
            <person name="de Oliveira F.F."/>
            <person name="dos Santos T.C."/>
            <person name="Barros A.L."/>
            <person name="Soares M.A."/>
            <person name="de Oliveira L.M."/>
            <person name="Marini M.M."/>
            <person name="Villalobos-Duno H."/>
            <person name="Cunha M.M."/>
            <person name="de Hoog S."/>
            <person name="da Silveira J.F."/>
            <person name="Henrissat B."/>
            <person name="Nino-Vega G.A."/>
            <person name="Cisalpino P.S."/>
            <person name="Mora-Montes H.M."/>
            <person name="Almeida S.R."/>
            <person name="Stajich J.E."/>
            <person name="Lopes-Bezerra L.M."/>
            <person name="Vasconcelos A.T."/>
            <person name="Felipe M.S."/>
        </authorList>
    </citation>
    <scope>NUCLEOTIDE SEQUENCE [LARGE SCALE GENOMIC DNA]</scope>
    <source>
        <strain evidence="12 13">5110</strain>
    </source>
</reference>
<comment type="similarity">
    <text evidence="2">Belongs to the ABC transporter superfamily. ABCG family. PDR (TC 3.A.1.205) subfamily.</text>
</comment>
<dbReference type="InterPro" id="IPR027417">
    <property type="entry name" value="P-loop_NTPase"/>
</dbReference>
<dbReference type="InterPro" id="IPR003593">
    <property type="entry name" value="AAA+_ATPase"/>
</dbReference>
<dbReference type="SMART" id="SM00382">
    <property type="entry name" value="AAA"/>
    <property type="match status" value="2"/>
</dbReference>
<feature type="transmembrane region" description="Helical" evidence="10">
    <location>
        <begin position="523"/>
        <end position="544"/>
    </location>
</feature>